<organism evidence="8 9">
    <name type="scientific">Candidatus Buchananbacteria bacterium RIFCSPHIGHO2_02_FULL_45_11b</name>
    <dbReference type="NCBI Taxonomy" id="1797541"/>
    <lineage>
        <taxon>Bacteria</taxon>
        <taxon>Candidatus Buchananiibacteriota</taxon>
    </lineage>
</organism>
<keyword evidence="3 6" id="KW-0812">Transmembrane</keyword>
<sequence>MPISFLKSRLNKFPSLKQFIKFCLVGGTSAAIHFSILFTFTEWLKFWYLISSVIGFLVSATFNFSANKFWTFRNYGNGREAFNQFLRYAIVIVSGLIINTLIIYILTDFAGFDYRLSWVFATGAVTFWNFGFNRLWTFRAKSTEVSQLLTVDR</sequence>
<dbReference type="GO" id="GO:0005886">
    <property type="term" value="C:plasma membrane"/>
    <property type="evidence" value="ECO:0007669"/>
    <property type="project" value="TreeGrafter"/>
</dbReference>
<comment type="caution">
    <text evidence="8">The sequence shown here is derived from an EMBL/GenBank/DDBJ whole genome shotgun (WGS) entry which is preliminary data.</text>
</comment>
<dbReference type="PANTHER" id="PTHR38459">
    <property type="entry name" value="PROPHAGE BACTOPRENOL-LINKED GLUCOSE TRANSLOCASE HOMOLOG"/>
    <property type="match status" value="1"/>
</dbReference>
<comment type="similarity">
    <text evidence="2">Belongs to the GtrA family.</text>
</comment>
<evidence type="ECO:0000256" key="3">
    <source>
        <dbReference type="ARBA" id="ARBA00022692"/>
    </source>
</evidence>
<dbReference type="InterPro" id="IPR007267">
    <property type="entry name" value="GtrA_DPMS_TM"/>
</dbReference>
<feature type="domain" description="GtrA/DPMS transmembrane" evidence="7">
    <location>
        <begin position="21"/>
        <end position="138"/>
    </location>
</feature>
<evidence type="ECO:0000256" key="2">
    <source>
        <dbReference type="ARBA" id="ARBA00009399"/>
    </source>
</evidence>
<evidence type="ECO:0000256" key="6">
    <source>
        <dbReference type="SAM" id="Phobius"/>
    </source>
</evidence>
<protein>
    <recommendedName>
        <fullName evidence="7">GtrA/DPMS transmembrane domain-containing protein</fullName>
    </recommendedName>
</protein>
<evidence type="ECO:0000313" key="8">
    <source>
        <dbReference type="EMBL" id="OGY50235.1"/>
    </source>
</evidence>
<keyword evidence="4 6" id="KW-1133">Transmembrane helix</keyword>
<dbReference type="Pfam" id="PF04138">
    <property type="entry name" value="GtrA_DPMS_TM"/>
    <property type="match status" value="1"/>
</dbReference>
<gene>
    <name evidence="8" type="ORF">A3J65_04360</name>
</gene>
<evidence type="ECO:0000256" key="4">
    <source>
        <dbReference type="ARBA" id="ARBA00022989"/>
    </source>
</evidence>
<name>A0A1G1YD03_9BACT</name>
<dbReference type="GO" id="GO:0000271">
    <property type="term" value="P:polysaccharide biosynthetic process"/>
    <property type="evidence" value="ECO:0007669"/>
    <property type="project" value="InterPro"/>
</dbReference>
<evidence type="ECO:0000256" key="1">
    <source>
        <dbReference type="ARBA" id="ARBA00004141"/>
    </source>
</evidence>
<keyword evidence="5 6" id="KW-0472">Membrane</keyword>
<evidence type="ECO:0000259" key="7">
    <source>
        <dbReference type="Pfam" id="PF04138"/>
    </source>
</evidence>
<comment type="subcellular location">
    <subcellularLocation>
        <location evidence="1">Membrane</location>
        <topology evidence="1">Multi-pass membrane protein</topology>
    </subcellularLocation>
</comment>
<dbReference type="PANTHER" id="PTHR38459:SF1">
    <property type="entry name" value="PROPHAGE BACTOPRENOL-LINKED GLUCOSE TRANSLOCASE HOMOLOG"/>
    <property type="match status" value="1"/>
</dbReference>
<feature type="transmembrane region" description="Helical" evidence="6">
    <location>
        <begin position="46"/>
        <end position="64"/>
    </location>
</feature>
<dbReference type="AlphaFoldDB" id="A0A1G1YD03"/>
<feature type="transmembrane region" description="Helical" evidence="6">
    <location>
        <begin position="85"/>
        <end position="106"/>
    </location>
</feature>
<dbReference type="Proteomes" id="UP000178501">
    <property type="component" value="Unassembled WGS sequence"/>
</dbReference>
<feature type="transmembrane region" description="Helical" evidence="6">
    <location>
        <begin position="118"/>
        <end position="136"/>
    </location>
</feature>
<evidence type="ECO:0000256" key="5">
    <source>
        <dbReference type="ARBA" id="ARBA00023136"/>
    </source>
</evidence>
<feature type="transmembrane region" description="Helical" evidence="6">
    <location>
        <begin position="20"/>
        <end position="40"/>
    </location>
</feature>
<dbReference type="EMBL" id="MHIK01000064">
    <property type="protein sequence ID" value="OGY50235.1"/>
    <property type="molecule type" value="Genomic_DNA"/>
</dbReference>
<proteinExistence type="inferred from homology"/>
<reference evidence="8 9" key="1">
    <citation type="journal article" date="2016" name="Nat. Commun.">
        <title>Thousands of microbial genomes shed light on interconnected biogeochemical processes in an aquifer system.</title>
        <authorList>
            <person name="Anantharaman K."/>
            <person name="Brown C.T."/>
            <person name="Hug L.A."/>
            <person name="Sharon I."/>
            <person name="Castelle C.J."/>
            <person name="Probst A.J."/>
            <person name="Thomas B.C."/>
            <person name="Singh A."/>
            <person name="Wilkins M.J."/>
            <person name="Karaoz U."/>
            <person name="Brodie E.L."/>
            <person name="Williams K.H."/>
            <person name="Hubbard S.S."/>
            <person name="Banfield J.F."/>
        </authorList>
    </citation>
    <scope>NUCLEOTIDE SEQUENCE [LARGE SCALE GENOMIC DNA]</scope>
</reference>
<accession>A0A1G1YD03</accession>
<dbReference type="InterPro" id="IPR051401">
    <property type="entry name" value="GtrA_CellWall_Glycosyl"/>
</dbReference>
<evidence type="ECO:0000313" key="9">
    <source>
        <dbReference type="Proteomes" id="UP000178501"/>
    </source>
</evidence>